<dbReference type="Proteomes" id="UP000003503">
    <property type="component" value="Unassembled WGS sequence"/>
</dbReference>
<dbReference type="AlphaFoldDB" id="F2BXW0"/>
<evidence type="ECO:0000256" key="2">
    <source>
        <dbReference type="ARBA" id="ARBA00022803"/>
    </source>
</evidence>
<sequence length="213" mass="24353">MCLQCEVPMKNIIKYLFIFICVFAFTGCSDNVSQVKNNDISSTETIVLDKKSEDLYEKANNLYKQNDFDAALTVADEAVSYNKNNYKVLSLKGLLLAFRNKPDEGIKLIDTSLKINPDYTQGFYEMAIALKLAKRYQESIVYFNKVIDKDPENTWSYYGISTDFADMNDKKEALFYLKKAIDKGGIDVKKTAATQDHFMRFHGDPDFETLVAN</sequence>
<dbReference type="InterPro" id="IPR011990">
    <property type="entry name" value="TPR-like_helical_dom_sf"/>
</dbReference>
<dbReference type="eggNOG" id="COG0457">
    <property type="taxonomic scope" value="Bacteria"/>
</dbReference>
<dbReference type="HOGENOM" id="CLU_003728_12_0_9"/>
<dbReference type="PANTHER" id="PTHR44943:SF8">
    <property type="entry name" value="TPR REPEAT-CONTAINING PROTEIN MJ0263"/>
    <property type="match status" value="1"/>
</dbReference>
<dbReference type="NCBIfam" id="NF047558">
    <property type="entry name" value="TPR_END_plus"/>
    <property type="match status" value="1"/>
</dbReference>
<dbReference type="SUPFAM" id="SSF48452">
    <property type="entry name" value="TPR-like"/>
    <property type="match status" value="1"/>
</dbReference>
<reference evidence="4 5" key="1">
    <citation type="submission" date="2011-02" db="EMBL/GenBank/DDBJ databases">
        <authorList>
            <person name="Muzny D."/>
            <person name="Qin X."/>
            <person name="Deng J."/>
            <person name="Jiang H."/>
            <person name="Liu Y."/>
            <person name="Qu J."/>
            <person name="Song X.-Z."/>
            <person name="Zhang L."/>
            <person name="Thornton R."/>
            <person name="Coyle M."/>
            <person name="Francisco L."/>
            <person name="Jackson L."/>
            <person name="Javaid M."/>
            <person name="Korchina V."/>
            <person name="Kovar C."/>
            <person name="Mata R."/>
            <person name="Mathew T."/>
            <person name="Ngo R."/>
            <person name="Nguyen L."/>
            <person name="Nguyen N."/>
            <person name="Okwuonu G."/>
            <person name="Ongeri F."/>
            <person name="Pham C."/>
            <person name="Simmons D."/>
            <person name="Wilczek-Boney K."/>
            <person name="Hale W."/>
            <person name="Jakkamsetti A."/>
            <person name="Pham P."/>
            <person name="Ruth R."/>
            <person name="San Lucas F."/>
            <person name="Warren J."/>
            <person name="Zhang J."/>
            <person name="Zhao Z."/>
            <person name="Zhou C."/>
            <person name="Zhu D."/>
            <person name="Lee S."/>
            <person name="Bess C."/>
            <person name="Blankenburg K."/>
            <person name="Forbes L."/>
            <person name="Fu Q."/>
            <person name="Gubbala S."/>
            <person name="Hirani K."/>
            <person name="Jayaseelan J.C."/>
            <person name="Lara F."/>
            <person name="Munidasa M."/>
            <person name="Palculict T."/>
            <person name="Patil S."/>
            <person name="Pu L.-L."/>
            <person name="Saada N."/>
            <person name="Tang L."/>
            <person name="Weissenberger G."/>
            <person name="Zhu Y."/>
            <person name="Hemphill L."/>
            <person name="Shang Y."/>
            <person name="Youmans B."/>
            <person name="Ayvaz T."/>
            <person name="Ross M."/>
            <person name="Santibanez J."/>
            <person name="Aqrawi P."/>
            <person name="Gross S."/>
            <person name="Joshi V."/>
            <person name="Fowler G."/>
            <person name="Nazareth L."/>
            <person name="Reid J."/>
            <person name="Worley K."/>
            <person name="Petrosino J."/>
            <person name="Highlander S."/>
            <person name="Gibbs R."/>
        </authorList>
    </citation>
    <scope>NUCLEOTIDE SEQUENCE [LARGE SCALE GENOMIC DNA]</scope>
    <source>
        <strain evidence="4 5">DSM 19965</strain>
    </source>
</reference>
<comment type="caution">
    <text evidence="4">The sequence shown here is derived from an EMBL/GenBank/DDBJ whole genome shotgun (WGS) entry which is preliminary data.</text>
</comment>
<organism evidence="4 5">
    <name type="scientific">Dialister micraerophilus DSM 19965</name>
    <dbReference type="NCBI Taxonomy" id="888062"/>
    <lineage>
        <taxon>Bacteria</taxon>
        <taxon>Bacillati</taxon>
        <taxon>Bacillota</taxon>
        <taxon>Negativicutes</taxon>
        <taxon>Veillonellales</taxon>
        <taxon>Veillonellaceae</taxon>
        <taxon>Dialister</taxon>
    </lineage>
</organism>
<dbReference type="PROSITE" id="PS50005">
    <property type="entry name" value="TPR"/>
    <property type="match status" value="1"/>
</dbReference>
<feature type="repeat" description="TPR" evidence="3">
    <location>
        <begin position="120"/>
        <end position="153"/>
    </location>
</feature>
<dbReference type="STRING" id="888062.HMPREF9083_1028"/>
<keyword evidence="5" id="KW-1185">Reference proteome</keyword>
<evidence type="ECO:0000313" key="5">
    <source>
        <dbReference type="Proteomes" id="UP000003503"/>
    </source>
</evidence>
<evidence type="ECO:0000256" key="3">
    <source>
        <dbReference type="PROSITE-ProRule" id="PRU00339"/>
    </source>
</evidence>
<dbReference type="InterPro" id="IPR019734">
    <property type="entry name" value="TPR_rpt"/>
</dbReference>
<dbReference type="SMART" id="SM00028">
    <property type="entry name" value="TPR"/>
    <property type="match status" value="4"/>
</dbReference>
<dbReference type="EMBL" id="AFBB01000020">
    <property type="protein sequence ID" value="EGF12898.1"/>
    <property type="molecule type" value="Genomic_DNA"/>
</dbReference>
<name>F2BXW0_9FIRM</name>
<evidence type="ECO:0000256" key="1">
    <source>
        <dbReference type="ARBA" id="ARBA00022737"/>
    </source>
</evidence>
<gene>
    <name evidence="4" type="ORF">HMPREF9083_1028</name>
</gene>
<dbReference type="Gene3D" id="1.25.40.10">
    <property type="entry name" value="Tetratricopeptide repeat domain"/>
    <property type="match status" value="1"/>
</dbReference>
<accession>F2BXW0</accession>
<dbReference type="PANTHER" id="PTHR44943">
    <property type="entry name" value="CELLULOSE SYNTHASE OPERON PROTEIN C"/>
    <property type="match status" value="1"/>
</dbReference>
<keyword evidence="2 3" id="KW-0802">TPR repeat</keyword>
<proteinExistence type="predicted"/>
<evidence type="ECO:0000313" key="4">
    <source>
        <dbReference type="EMBL" id="EGF12898.1"/>
    </source>
</evidence>
<dbReference type="InterPro" id="IPR051685">
    <property type="entry name" value="Ycf3/AcsC/BcsC/TPR_MFPF"/>
</dbReference>
<protein>
    <submittedName>
        <fullName evidence="4">Uncharacterized protein</fullName>
    </submittedName>
</protein>
<keyword evidence="1" id="KW-0677">Repeat</keyword>